<accession>A0A392PIX8</accession>
<feature type="non-terminal residue" evidence="1">
    <location>
        <position position="242"/>
    </location>
</feature>
<keyword evidence="1" id="KW-0548">Nucleotidyltransferase</keyword>
<dbReference type="AlphaFoldDB" id="A0A392PIX8"/>
<sequence length="242" mass="27843">MNTIGVHYTWANGREGTEYVALRLDRVICNQAWLLHWNSIHCCTLFKHCSDHHPLLVTQAISNVQHALPFRFFNVWTTHVDCVRVVRELWSKPVYGAPMYCLQQKLKRLKLVLKKWNKDVFGNVDINVKLAVDDVIRIQNLIDANGITADLQRCDYQAQLVLTKALLSQDGFWKEKARIKHFLHGDRNTSYFHRVAKIKSATNQIHLLNGEEGMLTDSVALENHIVSTCTSNNLVQECIPDL</sequence>
<proteinExistence type="predicted"/>
<dbReference type="Proteomes" id="UP000265520">
    <property type="component" value="Unassembled WGS sequence"/>
</dbReference>
<protein>
    <submittedName>
        <fullName evidence="1">RNA-directed DNA polymerase (Reverse transcriptase)</fullName>
    </submittedName>
</protein>
<dbReference type="PANTHER" id="PTHR33710:SF77">
    <property type="entry name" value="DNASE I-LIKE SUPERFAMILY PROTEIN"/>
    <property type="match status" value="1"/>
</dbReference>
<keyword evidence="1" id="KW-0695">RNA-directed DNA polymerase</keyword>
<keyword evidence="1" id="KW-0808">Transferase</keyword>
<dbReference type="InterPro" id="IPR036691">
    <property type="entry name" value="Endo/exonu/phosph_ase_sf"/>
</dbReference>
<reference evidence="1 2" key="1">
    <citation type="journal article" date="2018" name="Front. Plant Sci.">
        <title>Red Clover (Trifolium pratense) and Zigzag Clover (T. medium) - A Picture of Genomic Similarities and Differences.</title>
        <authorList>
            <person name="Dluhosova J."/>
            <person name="Istvanek J."/>
            <person name="Nedelnik J."/>
            <person name="Repkova J."/>
        </authorList>
    </citation>
    <scope>NUCLEOTIDE SEQUENCE [LARGE SCALE GENOMIC DNA]</scope>
    <source>
        <strain evidence="2">cv. 10/8</strain>
        <tissue evidence="1">Leaf</tissue>
    </source>
</reference>
<dbReference type="GO" id="GO:0003964">
    <property type="term" value="F:RNA-directed DNA polymerase activity"/>
    <property type="evidence" value="ECO:0007669"/>
    <property type="project" value="UniProtKB-KW"/>
</dbReference>
<comment type="caution">
    <text evidence="1">The sequence shown here is derived from an EMBL/GenBank/DDBJ whole genome shotgun (WGS) entry which is preliminary data.</text>
</comment>
<name>A0A392PIX8_9FABA</name>
<evidence type="ECO:0000313" key="2">
    <source>
        <dbReference type="Proteomes" id="UP000265520"/>
    </source>
</evidence>
<keyword evidence="2" id="KW-1185">Reference proteome</keyword>
<organism evidence="1 2">
    <name type="scientific">Trifolium medium</name>
    <dbReference type="NCBI Taxonomy" id="97028"/>
    <lineage>
        <taxon>Eukaryota</taxon>
        <taxon>Viridiplantae</taxon>
        <taxon>Streptophyta</taxon>
        <taxon>Embryophyta</taxon>
        <taxon>Tracheophyta</taxon>
        <taxon>Spermatophyta</taxon>
        <taxon>Magnoliopsida</taxon>
        <taxon>eudicotyledons</taxon>
        <taxon>Gunneridae</taxon>
        <taxon>Pentapetalae</taxon>
        <taxon>rosids</taxon>
        <taxon>fabids</taxon>
        <taxon>Fabales</taxon>
        <taxon>Fabaceae</taxon>
        <taxon>Papilionoideae</taxon>
        <taxon>50 kb inversion clade</taxon>
        <taxon>NPAAA clade</taxon>
        <taxon>Hologalegina</taxon>
        <taxon>IRL clade</taxon>
        <taxon>Trifolieae</taxon>
        <taxon>Trifolium</taxon>
    </lineage>
</organism>
<evidence type="ECO:0000313" key="1">
    <source>
        <dbReference type="EMBL" id="MCI10855.1"/>
    </source>
</evidence>
<dbReference type="EMBL" id="LXQA010077894">
    <property type="protein sequence ID" value="MCI10855.1"/>
    <property type="molecule type" value="Genomic_DNA"/>
</dbReference>
<dbReference type="SUPFAM" id="SSF56219">
    <property type="entry name" value="DNase I-like"/>
    <property type="match status" value="1"/>
</dbReference>
<dbReference type="PANTHER" id="PTHR33710">
    <property type="entry name" value="BNAC02G09200D PROTEIN"/>
    <property type="match status" value="1"/>
</dbReference>